<dbReference type="GO" id="GO:0005524">
    <property type="term" value="F:ATP binding"/>
    <property type="evidence" value="ECO:0007669"/>
    <property type="project" value="UniProtKB-KW"/>
</dbReference>
<sequence>MPKTQIIATIGPASSNYTVLRKMFVAGLDVVRLNFSHGTHAQHADVMALVRRLNAKYRRRIRIMQDLEGFRIRVGRFHGGKTRELKNQSIVWLTNDETARGPKTIPFDYAGDLTRIKKGQFIFIDDGYLILRVKESSPTSLKAVVVEGGVLKERKGINMPGANIEFDAMTDKDKRDVRFGIEHRVDYVALSFVRDAADVRDVAEMVKPRLPKCEIVAKIENRQAIDNIDSIIEAADGIMIARGDMGVAIPIYEVPIVQKRIIRKCNEAGKFVITATQMLEHMTAHSRPTRAEVTDVANAILDGTDYVMLSGETAAGKFPSESVAMMNEIIKFTEKSRATLR</sequence>
<evidence type="ECO:0000256" key="5">
    <source>
        <dbReference type="ARBA" id="ARBA00022679"/>
    </source>
</evidence>
<name>A0AAW6TV97_9BACT</name>
<dbReference type="EC" id="2.7.1.40" evidence="4 13"/>
<dbReference type="GO" id="GO:0016301">
    <property type="term" value="F:kinase activity"/>
    <property type="evidence" value="ECO:0007669"/>
    <property type="project" value="UniProtKB-KW"/>
</dbReference>
<evidence type="ECO:0000256" key="8">
    <source>
        <dbReference type="ARBA" id="ARBA00022777"/>
    </source>
</evidence>
<dbReference type="InterPro" id="IPR015806">
    <property type="entry name" value="Pyrv_Knase_insert_dom_sf"/>
</dbReference>
<evidence type="ECO:0000256" key="14">
    <source>
        <dbReference type="RuleBase" id="RU000504"/>
    </source>
</evidence>
<dbReference type="PANTHER" id="PTHR11817">
    <property type="entry name" value="PYRUVATE KINASE"/>
    <property type="match status" value="1"/>
</dbReference>
<evidence type="ECO:0000256" key="1">
    <source>
        <dbReference type="ARBA" id="ARBA00001958"/>
    </source>
</evidence>
<keyword evidence="7" id="KW-0547">Nucleotide-binding</keyword>
<evidence type="ECO:0000313" key="16">
    <source>
        <dbReference type="EMBL" id="MDI6448550.1"/>
    </source>
</evidence>
<evidence type="ECO:0000256" key="7">
    <source>
        <dbReference type="ARBA" id="ARBA00022741"/>
    </source>
</evidence>
<dbReference type="AlphaFoldDB" id="A0AAW6TV97"/>
<comment type="caution">
    <text evidence="16">The sequence shown here is derived from an EMBL/GenBank/DDBJ whole genome shotgun (WGS) entry which is preliminary data.</text>
</comment>
<comment type="catalytic activity">
    <reaction evidence="14">
        <text>pyruvate + ATP = phosphoenolpyruvate + ADP + H(+)</text>
        <dbReference type="Rhea" id="RHEA:18157"/>
        <dbReference type="ChEBI" id="CHEBI:15361"/>
        <dbReference type="ChEBI" id="CHEBI:15378"/>
        <dbReference type="ChEBI" id="CHEBI:30616"/>
        <dbReference type="ChEBI" id="CHEBI:58702"/>
        <dbReference type="ChEBI" id="CHEBI:456216"/>
        <dbReference type="EC" id="2.7.1.40"/>
    </reaction>
</comment>
<gene>
    <name evidence="16" type="primary">pyk</name>
    <name evidence="16" type="ORF">QJ522_05805</name>
</gene>
<dbReference type="RefSeq" id="WP_349243961.1">
    <property type="nucleotide sequence ID" value="NZ_JASCXX010000005.1"/>
</dbReference>
<dbReference type="EMBL" id="JASCXX010000005">
    <property type="protein sequence ID" value="MDI6448550.1"/>
    <property type="molecule type" value="Genomic_DNA"/>
</dbReference>
<organism evidence="16 17">
    <name type="scientific">Anaerobaca lacustris</name>
    <dbReference type="NCBI Taxonomy" id="3044600"/>
    <lineage>
        <taxon>Bacteria</taxon>
        <taxon>Pseudomonadati</taxon>
        <taxon>Planctomycetota</taxon>
        <taxon>Phycisphaerae</taxon>
        <taxon>Sedimentisphaerales</taxon>
        <taxon>Anaerobacaceae</taxon>
        <taxon>Anaerobaca</taxon>
    </lineage>
</organism>
<dbReference type="Proteomes" id="UP001431776">
    <property type="component" value="Unassembled WGS sequence"/>
</dbReference>
<keyword evidence="9" id="KW-0067">ATP-binding</keyword>
<evidence type="ECO:0000256" key="13">
    <source>
        <dbReference type="NCBIfam" id="TIGR01064"/>
    </source>
</evidence>
<dbReference type="InterPro" id="IPR018209">
    <property type="entry name" value="Pyrv_Knase_AS"/>
</dbReference>
<accession>A0AAW6TV97</accession>
<dbReference type="Gene3D" id="3.20.20.60">
    <property type="entry name" value="Phosphoenolpyruvate-binding domains"/>
    <property type="match status" value="1"/>
</dbReference>
<dbReference type="Pfam" id="PF00224">
    <property type="entry name" value="PK"/>
    <property type="match status" value="1"/>
</dbReference>
<dbReference type="InterPro" id="IPR015793">
    <property type="entry name" value="Pyrv_Knase_brl"/>
</dbReference>
<evidence type="ECO:0000256" key="3">
    <source>
        <dbReference type="ARBA" id="ARBA00008663"/>
    </source>
</evidence>
<keyword evidence="5 14" id="KW-0808">Transferase</keyword>
<dbReference type="InterPro" id="IPR011037">
    <property type="entry name" value="Pyrv_Knase-like_insert_dom_sf"/>
</dbReference>
<comment type="cofactor">
    <cofactor evidence="1">
        <name>K(+)</name>
        <dbReference type="ChEBI" id="CHEBI:29103"/>
    </cofactor>
</comment>
<dbReference type="GO" id="GO:0030955">
    <property type="term" value="F:potassium ion binding"/>
    <property type="evidence" value="ECO:0007669"/>
    <property type="project" value="UniProtKB-UniRule"/>
</dbReference>
<evidence type="ECO:0000256" key="10">
    <source>
        <dbReference type="ARBA" id="ARBA00022842"/>
    </source>
</evidence>
<dbReference type="InterPro" id="IPR040442">
    <property type="entry name" value="Pyrv_kinase-like_dom_sf"/>
</dbReference>
<evidence type="ECO:0000313" key="17">
    <source>
        <dbReference type="Proteomes" id="UP001431776"/>
    </source>
</evidence>
<evidence type="ECO:0000256" key="6">
    <source>
        <dbReference type="ARBA" id="ARBA00022723"/>
    </source>
</evidence>
<protein>
    <recommendedName>
        <fullName evidence="4 13">Pyruvate kinase</fullName>
        <ecNumber evidence="4 13">2.7.1.40</ecNumber>
    </recommendedName>
</protein>
<dbReference type="SUPFAM" id="SSF51621">
    <property type="entry name" value="Phosphoenolpyruvate/pyruvate domain"/>
    <property type="match status" value="1"/>
</dbReference>
<dbReference type="PRINTS" id="PR01050">
    <property type="entry name" value="PYRUVTKNASE"/>
</dbReference>
<comment type="pathway">
    <text evidence="2 14">Carbohydrate degradation; glycolysis; pyruvate from D-glyceraldehyde 3-phosphate: step 5/5.</text>
</comment>
<reference evidence="16" key="1">
    <citation type="submission" date="2023-05" db="EMBL/GenBank/DDBJ databases">
        <title>Anaerotaeda fermentans gen. nov., sp. nov., a novel anaerobic planctomycete of the new family within the order Sedimentisphaerales isolated from Taman Peninsula, Russia.</title>
        <authorList>
            <person name="Khomyakova M.A."/>
            <person name="Merkel A.Y."/>
            <person name="Slobodkin A.I."/>
        </authorList>
    </citation>
    <scope>NUCLEOTIDE SEQUENCE</scope>
    <source>
        <strain evidence="16">M17dextr</strain>
    </source>
</reference>
<dbReference type="GO" id="GO:0000287">
    <property type="term" value="F:magnesium ion binding"/>
    <property type="evidence" value="ECO:0007669"/>
    <property type="project" value="UniProtKB-UniRule"/>
</dbReference>
<dbReference type="PROSITE" id="PS00110">
    <property type="entry name" value="PYRUVATE_KINASE"/>
    <property type="match status" value="1"/>
</dbReference>
<keyword evidence="8 14" id="KW-0418">Kinase</keyword>
<keyword evidence="12 16" id="KW-0670">Pyruvate</keyword>
<dbReference type="NCBIfam" id="NF004491">
    <property type="entry name" value="PRK05826.1"/>
    <property type="match status" value="1"/>
</dbReference>
<evidence type="ECO:0000256" key="9">
    <source>
        <dbReference type="ARBA" id="ARBA00022840"/>
    </source>
</evidence>
<keyword evidence="17" id="KW-1185">Reference proteome</keyword>
<evidence type="ECO:0000256" key="12">
    <source>
        <dbReference type="ARBA" id="ARBA00023317"/>
    </source>
</evidence>
<keyword evidence="6" id="KW-0479">Metal-binding</keyword>
<proteinExistence type="inferred from homology"/>
<evidence type="ECO:0000256" key="2">
    <source>
        <dbReference type="ARBA" id="ARBA00004997"/>
    </source>
</evidence>
<evidence type="ECO:0000256" key="11">
    <source>
        <dbReference type="ARBA" id="ARBA00023152"/>
    </source>
</evidence>
<dbReference type="Gene3D" id="2.40.33.10">
    <property type="entry name" value="PK beta-barrel domain-like"/>
    <property type="match status" value="1"/>
</dbReference>
<comment type="similarity">
    <text evidence="3 14">Belongs to the pyruvate kinase family.</text>
</comment>
<dbReference type="InterPro" id="IPR001697">
    <property type="entry name" value="Pyr_Knase"/>
</dbReference>
<evidence type="ECO:0000259" key="15">
    <source>
        <dbReference type="Pfam" id="PF00224"/>
    </source>
</evidence>
<keyword evidence="10 14" id="KW-0460">Magnesium</keyword>
<dbReference type="GO" id="GO:0004743">
    <property type="term" value="F:pyruvate kinase activity"/>
    <property type="evidence" value="ECO:0007669"/>
    <property type="project" value="UniProtKB-UniRule"/>
</dbReference>
<dbReference type="SUPFAM" id="SSF50800">
    <property type="entry name" value="PK beta-barrel domain-like"/>
    <property type="match status" value="1"/>
</dbReference>
<feature type="domain" description="Pyruvate kinase barrel" evidence="15">
    <location>
        <begin position="2"/>
        <end position="323"/>
    </location>
</feature>
<keyword evidence="11 14" id="KW-0324">Glycolysis</keyword>
<evidence type="ECO:0000256" key="4">
    <source>
        <dbReference type="ARBA" id="ARBA00012142"/>
    </source>
</evidence>
<dbReference type="InterPro" id="IPR015813">
    <property type="entry name" value="Pyrv/PenolPyrv_kinase-like_dom"/>
</dbReference>
<dbReference type="NCBIfam" id="TIGR01064">
    <property type="entry name" value="pyruv_kin"/>
    <property type="match status" value="1"/>
</dbReference>